<dbReference type="Proteomes" id="UP001497480">
    <property type="component" value="Unassembled WGS sequence"/>
</dbReference>
<evidence type="ECO:0000313" key="2">
    <source>
        <dbReference type="Proteomes" id="UP001497480"/>
    </source>
</evidence>
<name>A0AAV1YA09_LUPLU</name>
<protein>
    <submittedName>
        <fullName evidence="1">Uncharacterized protein</fullName>
    </submittedName>
</protein>
<keyword evidence="2" id="KW-1185">Reference proteome</keyword>
<reference evidence="1 2" key="1">
    <citation type="submission" date="2024-03" db="EMBL/GenBank/DDBJ databases">
        <authorList>
            <person name="Martinez-Hernandez J."/>
        </authorList>
    </citation>
    <scope>NUCLEOTIDE SEQUENCE [LARGE SCALE GENOMIC DNA]</scope>
</reference>
<accession>A0AAV1YA09</accession>
<proteinExistence type="predicted"/>
<evidence type="ECO:0000313" key="1">
    <source>
        <dbReference type="EMBL" id="CAL0329815.1"/>
    </source>
</evidence>
<sequence>MEEVSLGQNPPSAERKILNFSSNKQDVDWLNQCFVGRTVESVDPRDVPSSLKVACLMTFSANLLGGNLLLLVPSKGENFEES</sequence>
<comment type="caution">
    <text evidence="1">The sequence shown here is derived from an EMBL/GenBank/DDBJ whole genome shotgun (WGS) entry which is preliminary data.</text>
</comment>
<dbReference type="AlphaFoldDB" id="A0AAV1YA09"/>
<gene>
    <name evidence="1" type="ORF">LLUT_LOCUS30875</name>
</gene>
<dbReference type="EMBL" id="CAXHTB010000022">
    <property type="protein sequence ID" value="CAL0329815.1"/>
    <property type="molecule type" value="Genomic_DNA"/>
</dbReference>
<organism evidence="1 2">
    <name type="scientific">Lupinus luteus</name>
    <name type="common">European yellow lupine</name>
    <dbReference type="NCBI Taxonomy" id="3873"/>
    <lineage>
        <taxon>Eukaryota</taxon>
        <taxon>Viridiplantae</taxon>
        <taxon>Streptophyta</taxon>
        <taxon>Embryophyta</taxon>
        <taxon>Tracheophyta</taxon>
        <taxon>Spermatophyta</taxon>
        <taxon>Magnoliopsida</taxon>
        <taxon>eudicotyledons</taxon>
        <taxon>Gunneridae</taxon>
        <taxon>Pentapetalae</taxon>
        <taxon>rosids</taxon>
        <taxon>fabids</taxon>
        <taxon>Fabales</taxon>
        <taxon>Fabaceae</taxon>
        <taxon>Papilionoideae</taxon>
        <taxon>50 kb inversion clade</taxon>
        <taxon>genistoids sensu lato</taxon>
        <taxon>core genistoids</taxon>
        <taxon>Genisteae</taxon>
        <taxon>Lupinus</taxon>
    </lineage>
</organism>